<dbReference type="Proteomes" id="UP000270468">
    <property type="component" value="Unassembled WGS sequence"/>
</dbReference>
<evidence type="ECO:0000313" key="5">
    <source>
        <dbReference type="EMBL" id="VDC21065.1"/>
    </source>
</evidence>
<dbReference type="EC" id="3.6.3.-" evidence="5"/>
<dbReference type="RefSeq" id="WP_124068981.1">
    <property type="nucleotide sequence ID" value="NZ_CBCRXF010000012.1"/>
</dbReference>
<dbReference type="CDD" id="cd03293">
    <property type="entry name" value="ABC_NrtD_SsuB_transporters"/>
    <property type="match status" value="1"/>
</dbReference>
<evidence type="ECO:0000256" key="3">
    <source>
        <dbReference type="ARBA" id="ARBA00022840"/>
    </source>
</evidence>
<proteinExistence type="predicted"/>
<evidence type="ECO:0000313" key="6">
    <source>
        <dbReference type="Proteomes" id="UP000270468"/>
    </source>
</evidence>
<gene>
    <name evidence="5" type="primary">cmpD</name>
    <name evidence="5" type="ORF">FILTAD_00539</name>
</gene>
<dbReference type="AlphaFoldDB" id="A0A3P5WI03"/>
<dbReference type="SMART" id="SM00382">
    <property type="entry name" value="AAA"/>
    <property type="match status" value="1"/>
</dbReference>
<dbReference type="Pfam" id="PF00005">
    <property type="entry name" value="ABC_tran"/>
    <property type="match status" value="1"/>
</dbReference>
<keyword evidence="3 5" id="KW-0067">ATP-binding</keyword>
<keyword evidence="1" id="KW-0813">Transport</keyword>
<dbReference type="InterPro" id="IPR050166">
    <property type="entry name" value="ABC_transporter_ATP-bind"/>
</dbReference>
<dbReference type="PROSITE" id="PS00211">
    <property type="entry name" value="ABC_TRANSPORTER_1"/>
    <property type="match status" value="1"/>
</dbReference>
<dbReference type="InterPro" id="IPR003439">
    <property type="entry name" value="ABC_transporter-like_ATP-bd"/>
</dbReference>
<dbReference type="PROSITE" id="PS50893">
    <property type="entry name" value="ABC_TRANSPORTER_2"/>
    <property type="match status" value="1"/>
</dbReference>
<name>A0A3P5WI03_9BACL</name>
<evidence type="ECO:0000259" key="4">
    <source>
        <dbReference type="PROSITE" id="PS50893"/>
    </source>
</evidence>
<keyword evidence="5" id="KW-0378">Hydrolase</keyword>
<dbReference type="InterPro" id="IPR017871">
    <property type="entry name" value="ABC_transporter-like_CS"/>
</dbReference>
<sequence>MSKEIKINIRNLTKAFYKKQASVTALDDISLTINDGEFVCLVGPSGCGKTTLLRILADLETPSIGEFTIATGGEDRPLQSMVFQERGIIPWLTVRENVAFGLKMRHLPKKVVKERTDYYLKKTGLEKFSSLYPKELSGGMKQRVSIARAFANDPEILLMDEPFAALDEQNKFILQEELLSIWSETGKTVLFITHSIDEALLLSDRILLMSSQPGRIIDEIIVDMPRPRRMEDIREDPIVAGKFIRIWKHLQEEVQRSRLEDD</sequence>
<dbReference type="PANTHER" id="PTHR42788">
    <property type="entry name" value="TAURINE IMPORT ATP-BINDING PROTEIN-RELATED"/>
    <property type="match status" value="1"/>
</dbReference>
<feature type="domain" description="ABC transporter" evidence="4">
    <location>
        <begin position="7"/>
        <end position="236"/>
    </location>
</feature>
<accession>A0A3P5WI03</accession>
<dbReference type="OrthoDB" id="9802264at2"/>
<evidence type="ECO:0000256" key="2">
    <source>
        <dbReference type="ARBA" id="ARBA00022741"/>
    </source>
</evidence>
<dbReference type="InterPro" id="IPR003593">
    <property type="entry name" value="AAA+_ATPase"/>
</dbReference>
<protein>
    <submittedName>
        <fullName evidence="5">Bicarbonate transport ATP-binding protein CmpD</fullName>
        <ecNumber evidence="5">3.6.3.-</ecNumber>
    </submittedName>
</protein>
<dbReference type="Gene3D" id="3.40.50.300">
    <property type="entry name" value="P-loop containing nucleotide triphosphate hydrolases"/>
    <property type="match status" value="1"/>
</dbReference>
<dbReference type="InterPro" id="IPR027417">
    <property type="entry name" value="P-loop_NTPase"/>
</dbReference>
<keyword evidence="6" id="KW-1185">Reference proteome</keyword>
<dbReference type="GO" id="GO:0005524">
    <property type="term" value="F:ATP binding"/>
    <property type="evidence" value="ECO:0007669"/>
    <property type="project" value="UniProtKB-KW"/>
</dbReference>
<dbReference type="SUPFAM" id="SSF52540">
    <property type="entry name" value="P-loop containing nucleoside triphosphate hydrolases"/>
    <property type="match status" value="1"/>
</dbReference>
<organism evidence="5 6">
    <name type="scientific">Filibacter tadaridae</name>
    <dbReference type="NCBI Taxonomy" id="2483811"/>
    <lineage>
        <taxon>Bacteria</taxon>
        <taxon>Bacillati</taxon>
        <taxon>Bacillota</taxon>
        <taxon>Bacilli</taxon>
        <taxon>Bacillales</taxon>
        <taxon>Caryophanaceae</taxon>
        <taxon>Filibacter</taxon>
    </lineage>
</organism>
<dbReference type="EMBL" id="UXAV01000019">
    <property type="protein sequence ID" value="VDC21065.1"/>
    <property type="molecule type" value="Genomic_DNA"/>
</dbReference>
<keyword evidence="2" id="KW-0547">Nucleotide-binding</keyword>
<dbReference type="PANTHER" id="PTHR42788:SF13">
    <property type="entry name" value="ALIPHATIC SULFONATES IMPORT ATP-BINDING PROTEIN SSUB"/>
    <property type="match status" value="1"/>
</dbReference>
<dbReference type="GO" id="GO:0016887">
    <property type="term" value="F:ATP hydrolysis activity"/>
    <property type="evidence" value="ECO:0007669"/>
    <property type="project" value="InterPro"/>
</dbReference>
<evidence type="ECO:0000256" key="1">
    <source>
        <dbReference type="ARBA" id="ARBA00022448"/>
    </source>
</evidence>
<reference evidence="5 6" key="1">
    <citation type="submission" date="2018-11" db="EMBL/GenBank/DDBJ databases">
        <authorList>
            <person name="Criscuolo A."/>
        </authorList>
    </citation>
    <scope>NUCLEOTIDE SEQUENCE [LARGE SCALE GENOMIC DNA]</scope>
    <source>
        <strain evidence="5">ATB-66</strain>
    </source>
</reference>